<comment type="similarity">
    <text evidence="1">Belongs to the methyltransferase superfamily. LaeA methyltransferase family.</text>
</comment>
<keyword evidence="4" id="KW-1185">Reference proteome</keyword>
<proteinExistence type="inferred from homology"/>
<dbReference type="CDD" id="cd02440">
    <property type="entry name" value="AdoMet_MTases"/>
    <property type="match status" value="1"/>
</dbReference>
<dbReference type="PANTHER" id="PTHR43591">
    <property type="entry name" value="METHYLTRANSFERASE"/>
    <property type="match status" value="1"/>
</dbReference>
<organism evidence="3 4">
    <name type="scientific">Parachaetomium inaequale</name>
    <dbReference type="NCBI Taxonomy" id="2588326"/>
    <lineage>
        <taxon>Eukaryota</taxon>
        <taxon>Fungi</taxon>
        <taxon>Dikarya</taxon>
        <taxon>Ascomycota</taxon>
        <taxon>Pezizomycotina</taxon>
        <taxon>Sordariomycetes</taxon>
        <taxon>Sordariomycetidae</taxon>
        <taxon>Sordariales</taxon>
        <taxon>Chaetomiaceae</taxon>
        <taxon>Parachaetomium</taxon>
    </lineage>
</organism>
<dbReference type="GO" id="GO:0032259">
    <property type="term" value="P:methylation"/>
    <property type="evidence" value="ECO:0007669"/>
    <property type="project" value="UniProtKB-KW"/>
</dbReference>
<dbReference type="SUPFAM" id="SSF53335">
    <property type="entry name" value="S-adenosyl-L-methionine-dependent methyltransferases"/>
    <property type="match status" value="1"/>
</dbReference>
<dbReference type="PANTHER" id="PTHR43591:SF31">
    <property type="entry name" value="LAEA-LIKE, PUTATIVE (AFU_ORTHOLOGUE AFUA_8G01930)-RELATED"/>
    <property type="match status" value="1"/>
</dbReference>
<dbReference type="Proteomes" id="UP001303115">
    <property type="component" value="Unassembled WGS sequence"/>
</dbReference>
<accession>A0AAN6P6T3</accession>
<sequence>MGDSTPKSGTSPGRPSKSASPPAASASPGPADPLGNVGALEAEEHDNDADSLLSVEAESDTTSVTSSIYRFREENGRTYHAYRASEAAYFLPNDESENERLDLQHNLFLLSQDNRLFLSPAGKDKPLHRVLDAGTGTGIWAIEFADENPDVAVVGTDLSPIQPAFVPPNLEFFVDDLENDWTFVTKFDFIYARMLTGAIKDWPRLCSQAYQHLNPGAYIELADVLPLTCDDGTFPDDCPLAQWNRHLVDGSAKHGASMRSAELYKQQLLDVGFQDVVQVEYKWPINTWAKDSKHKEIGAWSSENILSGIQGISLMLFTNILGWSAAEVETFLVGVRKDLRNKSIHAYWPVIVVYGRKPE</sequence>
<name>A0AAN6P6T3_9PEZI</name>
<keyword evidence="3" id="KW-0808">Transferase</keyword>
<feature type="compositionally biased region" description="Polar residues" evidence="2">
    <location>
        <begin position="1"/>
        <end position="10"/>
    </location>
</feature>
<reference evidence="4" key="1">
    <citation type="journal article" date="2023" name="Mol. Phylogenet. Evol.">
        <title>Genome-scale phylogeny and comparative genomics of the fungal order Sordariales.</title>
        <authorList>
            <person name="Hensen N."/>
            <person name="Bonometti L."/>
            <person name="Westerberg I."/>
            <person name="Brannstrom I.O."/>
            <person name="Guillou S."/>
            <person name="Cros-Aarteil S."/>
            <person name="Calhoun S."/>
            <person name="Haridas S."/>
            <person name="Kuo A."/>
            <person name="Mondo S."/>
            <person name="Pangilinan J."/>
            <person name="Riley R."/>
            <person name="LaButti K."/>
            <person name="Andreopoulos B."/>
            <person name="Lipzen A."/>
            <person name="Chen C."/>
            <person name="Yan M."/>
            <person name="Daum C."/>
            <person name="Ng V."/>
            <person name="Clum A."/>
            <person name="Steindorff A."/>
            <person name="Ohm R.A."/>
            <person name="Martin F."/>
            <person name="Silar P."/>
            <person name="Natvig D.O."/>
            <person name="Lalanne C."/>
            <person name="Gautier V."/>
            <person name="Ament-Velasquez S.L."/>
            <person name="Kruys A."/>
            <person name="Hutchinson M.I."/>
            <person name="Powell A.J."/>
            <person name="Barry K."/>
            <person name="Miller A.N."/>
            <person name="Grigoriev I.V."/>
            <person name="Debuchy R."/>
            <person name="Gladieux P."/>
            <person name="Hiltunen Thoren M."/>
            <person name="Johannesson H."/>
        </authorList>
    </citation>
    <scope>NUCLEOTIDE SEQUENCE [LARGE SCALE GENOMIC DNA]</scope>
    <source>
        <strain evidence="4">CBS 284.82</strain>
    </source>
</reference>
<evidence type="ECO:0000313" key="3">
    <source>
        <dbReference type="EMBL" id="KAK4032739.1"/>
    </source>
</evidence>
<dbReference type="Gene3D" id="3.40.50.150">
    <property type="entry name" value="Vaccinia Virus protein VP39"/>
    <property type="match status" value="1"/>
</dbReference>
<feature type="compositionally biased region" description="Low complexity" evidence="2">
    <location>
        <begin position="11"/>
        <end position="29"/>
    </location>
</feature>
<evidence type="ECO:0000256" key="1">
    <source>
        <dbReference type="ARBA" id="ARBA00038158"/>
    </source>
</evidence>
<protein>
    <submittedName>
        <fullName evidence="3">S-adenosyl-L-methionine-dependent methyltransferase</fullName>
    </submittedName>
</protein>
<dbReference type="InterPro" id="IPR029063">
    <property type="entry name" value="SAM-dependent_MTases_sf"/>
</dbReference>
<dbReference type="Pfam" id="PF13489">
    <property type="entry name" value="Methyltransf_23"/>
    <property type="match status" value="1"/>
</dbReference>
<dbReference type="GO" id="GO:0008168">
    <property type="term" value="F:methyltransferase activity"/>
    <property type="evidence" value="ECO:0007669"/>
    <property type="project" value="UniProtKB-KW"/>
</dbReference>
<comment type="caution">
    <text evidence="3">The sequence shown here is derived from an EMBL/GenBank/DDBJ whole genome shotgun (WGS) entry which is preliminary data.</text>
</comment>
<gene>
    <name evidence="3" type="ORF">C8A01DRAFT_40828</name>
</gene>
<dbReference type="EMBL" id="MU854580">
    <property type="protein sequence ID" value="KAK4032739.1"/>
    <property type="molecule type" value="Genomic_DNA"/>
</dbReference>
<feature type="region of interest" description="Disordered" evidence="2">
    <location>
        <begin position="1"/>
        <end position="49"/>
    </location>
</feature>
<evidence type="ECO:0000256" key="2">
    <source>
        <dbReference type="SAM" id="MobiDB-lite"/>
    </source>
</evidence>
<dbReference type="AlphaFoldDB" id="A0AAN6P6T3"/>
<keyword evidence="3" id="KW-0489">Methyltransferase</keyword>
<evidence type="ECO:0000313" key="4">
    <source>
        <dbReference type="Proteomes" id="UP001303115"/>
    </source>
</evidence>